<keyword evidence="5" id="KW-1185">Reference proteome</keyword>
<dbReference type="InterPro" id="IPR051058">
    <property type="entry name" value="GDSL_Est/Lipase"/>
</dbReference>
<keyword evidence="2 4" id="KW-0378">Hydrolase</keyword>
<gene>
    <name evidence="4" type="ORF">RCOM_0610980</name>
</gene>
<dbReference type="EMBL" id="EQ973886">
    <property type="protein sequence ID" value="EEF40428.1"/>
    <property type="molecule type" value="Genomic_DNA"/>
</dbReference>
<comment type="similarity">
    <text evidence="1">Belongs to the 'GDSL' lipolytic enzyme family.</text>
</comment>
<name>B9S7Q5_RICCO</name>
<dbReference type="InParanoid" id="B9S7Q5"/>
<evidence type="ECO:0000256" key="2">
    <source>
        <dbReference type="ARBA" id="ARBA00022801"/>
    </source>
</evidence>
<protein>
    <submittedName>
        <fullName evidence="4">Carboxylic ester hydrolase, putative</fullName>
    </submittedName>
</protein>
<accession>B9S7Q5</accession>
<dbReference type="InterPro" id="IPR001087">
    <property type="entry name" value="GDSL"/>
</dbReference>
<evidence type="ECO:0000313" key="4">
    <source>
        <dbReference type="EMBL" id="EEF40428.1"/>
    </source>
</evidence>
<dbReference type="PANTHER" id="PTHR45648">
    <property type="entry name" value="GDSL LIPASE/ACYLHYDROLASE FAMILY PROTEIN (AFU_ORTHOLOGUE AFUA_4G14700)"/>
    <property type="match status" value="1"/>
</dbReference>
<sequence length="249" mass="27748">MIPEKFAVKYRKNASELGYFQQYQKRVQALIGADQTERLVSEALVLITVGGNDFVNNYYLVPFSARSRQYSLLDYVKYLISEYRRLLMKLYQLGPRRVLGTGTGPLGGMPAELAMPGTDGGCSAELQRAASLCNPQLVEMLNEFNGKIGRDVIIGVNTQQMNLDFVNDPEACGFTTSKIACCGQGPYNGIGLRTPLSILCPDRYLYAFWHPFHPSEKANRFVVQQIMIGSTQYMNPMNLSSIMALDAVT</sequence>
<dbReference type="STRING" id="3988.B9S7Q5"/>
<dbReference type="GO" id="GO:0016042">
    <property type="term" value="P:lipid catabolic process"/>
    <property type="evidence" value="ECO:0007669"/>
    <property type="project" value="UniProtKB-KW"/>
</dbReference>
<dbReference type="Gene3D" id="3.40.50.1110">
    <property type="entry name" value="SGNH hydrolase"/>
    <property type="match status" value="1"/>
</dbReference>
<keyword evidence="3" id="KW-0442">Lipid degradation</keyword>
<evidence type="ECO:0000313" key="5">
    <source>
        <dbReference type="Proteomes" id="UP000008311"/>
    </source>
</evidence>
<dbReference type="AlphaFoldDB" id="B9S7Q5"/>
<evidence type="ECO:0000256" key="1">
    <source>
        <dbReference type="ARBA" id="ARBA00008668"/>
    </source>
</evidence>
<proteinExistence type="inferred from homology"/>
<dbReference type="InterPro" id="IPR036514">
    <property type="entry name" value="SGNH_hydro_sf"/>
</dbReference>
<dbReference type="Proteomes" id="UP000008311">
    <property type="component" value="Unassembled WGS sequence"/>
</dbReference>
<dbReference type="Pfam" id="PF00657">
    <property type="entry name" value="Lipase_GDSL"/>
    <property type="match status" value="1"/>
</dbReference>
<organism evidence="4 5">
    <name type="scientific">Ricinus communis</name>
    <name type="common">Castor bean</name>
    <dbReference type="NCBI Taxonomy" id="3988"/>
    <lineage>
        <taxon>Eukaryota</taxon>
        <taxon>Viridiplantae</taxon>
        <taxon>Streptophyta</taxon>
        <taxon>Embryophyta</taxon>
        <taxon>Tracheophyta</taxon>
        <taxon>Spermatophyta</taxon>
        <taxon>Magnoliopsida</taxon>
        <taxon>eudicotyledons</taxon>
        <taxon>Gunneridae</taxon>
        <taxon>Pentapetalae</taxon>
        <taxon>rosids</taxon>
        <taxon>fabids</taxon>
        <taxon>Malpighiales</taxon>
        <taxon>Euphorbiaceae</taxon>
        <taxon>Acalyphoideae</taxon>
        <taxon>Acalypheae</taxon>
        <taxon>Ricinus</taxon>
    </lineage>
</organism>
<dbReference type="eggNOG" id="ENOG502QQP0">
    <property type="taxonomic scope" value="Eukaryota"/>
</dbReference>
<dbReference type="PANTHER" id="PTHR45648:SF61">
    <property type="entry name" value="GDSL-LIKE LIPASE_ACYLHYDROLASE"/>
    <property type="match status" value="1"/>
</dbReference>
<reference evidence="5" key="1">
    <citation type="journal article" date="2010" name="Nat. Biotechnol.">
        <title>Draft genome sequence of the oilseed species Ricinus communis.</title>
        <authorList>
            <person name="Chan A.P."/>
            <person name="Crabtree J."/>
            <person name="Zhao Q."/>
            <person name="Lorenzi H."/>
            <person name="Orvis J."/>
            <person name="Puiu D."/>
            <person name="Melake-Berhan A."/>
            <person name="Jones K.M."/>
            <person name="Redman J."/>
            <person name="Chen G."/>
            <person name="Cahoon E.B."/>
            <person name="Gedil M."/>
            <person name="Stanke M."/>
            <person name="Haas B.J."/>
            <person name="Wortman J.R."/>
            <person name="Fraser-Liggett C.M."/>
            <person name="Ravel J."/>
            <person name="Rabinowicz P.D."/>
        </authorList>
    </citation>
    <scope>NUCLEOTIDE SEQUENCE [LARGE SCALE GENOMIC DNA]</scope>
    <source>
        <strain evidence="5">cv. Hale</strain>
    </source>
</reference>
<evidence type="ECO:0000256" key="3">
    <source>
        <dbReference type="ARBA" id="ARBA00022963"/>
    </source>
</evidence>
<dbReference type="GO" id="GO:0016788">
    <property type="term" value="F:hydrolase activity, acting on ester bonds"/>
    <property type="evidence" value="ECO:0007669"/>
    <property type="project" value="InterPro"/>
</dbReference>
<keyword evidence="3" id="KW-0443">Lipid metabolism</keyword>